<dbReference type="Pfam" id="PF09580">
    <property type="entry name" value="Spore_YhcN_YlaJ"/>
    <property type="match status" value="2"/>
</dbReference>
<sequence length="283" mass="31063">MIRRTTLGLAAILIGGSVLAGCSMERLGDVGNRNIRPNSVRFDANGNRVIDKRFANDQMNEMNRVYGRHLNSNNLIGNHQNYRIELSQDVAERLKGITGVESATVILSNANAYVGIETAETSGGPGANADGSSRRSNRMEPQGYPYMHGSTNPGRDADPLRNGMGLKSTRTDTRDANGLRTPIQEPGGLDVQGNRDEGRNSALSPSLKQQVAAEIKRMAPQIERVYVSSSPDFLGRMDRYRSEGEGGKPIQGYIAEFNAMVERMFPIDSGLRISDRADSWIYR</sequence>
<comment type="caution">
    <text evidence="2">The sequence shown here is derived from an EMBL/GenBank/DDBJ whole genome shotgun (WGS) entry which is preliminary data.</text>
</comment>
<proteinExistence type="predicted"/>
<dbReference type="EMBL" id="QKRB01000043">
    <property type="protein sequence ID" value="PZD95765.1"/>
    <property type="molecule type" value="Genomic_DNA"/>
</dbReference>
<reference evidence="2 3" key="1">
    <citation type="submission" date="2018-06" db="EMBL/GenBank/DDBJ databases">
        <title>Paenibacillus imtechensis sp. nov.</title>
        <authorList>
            <person name="Pinnaka A.K."/>
            <person name="Singh H."/>
            <person name="Kaur M."/>
        </authorList>
    </citation>
    <scope>NUCLEOTIDE SEQUENCE [LARGE SCALE GENOMIC DNA]</scope>
    <source>
        <strain evidence="2 3">SMB1</strain>
    </source>
</reference>
<dbReference type="RefSeq" id="WP_111146511.1">
    <property type="nucleotide sequence ID" value="NZ_QKRB01000043.1"/>
</dbReference>
<gene>
    <name evidence="2" type="ORF">DNH61_09910</name>
</gene>
<protein>
    <recommendedName>
        <fullName evidence="4">YhcN/YlaJ family sporulation lipoprotein</fullName>
    </recommendedName>
</protein>
<accession>A0A2W1LLL8</accession>
<name>A0A2W1LLL8_9BACL</name>
<keyword evidence="3" id="KW-1185">Reference proteome</keyword>
<dbReference type="AlphaFoldDB" id="A0A2W1LLL8"/>
<dbReference type="Proteomes" id="UP000249522">
    <property type="component" value="Unassembled WGS sequence"/>
</dbReference>
<evidence type="ECO:0000313" key="3">
    <source>
        <dbReference type="Proteomes" id="UP000249522"/>
    </source>
</evidence>
<evidence type="ECO:0008006" key="4">
    <source>
        <dbReference type="Google" id="ProtNLM"/>
    </source>
</evidence>
<dbReference type="InterPro" id="IPR019076">
    <property type="entry name" value="Spore_lipoprot_YhcN/YlaJ-like"/>
</dbReference>
<dbReference type="OrthoDB" id="1707228at2"/>
<evidence type="ECO:0000256" key="1">
    <source>
        <dbReference type="SAM" id="MobiDB-lite"/>
    </source>
</evidence>
<evidence type="ECO:0000313" key="2">
    <source>
        <dbReference type="EMBL" id="PZD95765.1"/>
    </source>
</evidence>
<organism evidence="2 3">
    <name type="scientific">Paenibacillus sambharensis</name>
    <dbReference type="NCBI Taxonomy" id="1803190"/>
    <lineage>
        <taxon>Bacteria</taxon>
        <taxon>Bacillati</taxon>
        <taxon>Bacillota</taxon>
        <taxon>Bacilli</taxon>
        <taxon>Bacillales</taxon>
        <taxon>Paenibacillaceae</taxon>
        <taxon>Paenibacillus</taxon>
    </lineage>
</organism>
<dbReference type="PROSITE" id="PS51257">
    <property type="entry name" value="PROKAR_LIPOPROTEIN"/>
    <property type="match status" value="1"/>
</dbReference>
<feature type="region of interest" description="Disordered" evidence="1">
    <location>
        <begin position="119"/>
        <end position="204"/>
    </location>
</feature>